<protein>
    <submittedName>
        <fullName evidence="1 3">Uncharacterized protein</fullName>
    </submittedName>
</protein>
<sequence length="45" mass="5605">MFVVYFSFELYPNNLYLNVLLQILKNIMKQMYPVVNLYEYDDHMH</sequence>
<organism evidence="3">
    <name type="scientific">Schistosoma curassoni</name>
    <dbReference type="NCBI Taxonomy" id="6186"/>
    <lineage>
        <taxon>Eukaryota</taxon>
        <taxon>Metazoa</taxon>
        <taxon>Spiralia</taxon>
        <taxon>Lophotrochozoa</taxon>
        <taxon>Platyhelminthes</taxon>
        <taxon>Trematoda</taxon>
        <taxon>Digenea</taxon>
        <taxon>Strigeidida</taxon>
        <taxon>Schistosomatoidea</taxon>
        <taxon>Schistosomatidae</taxon>
        <taxon>Schistosoma</taxon>
    </lineage>
</organism>
<dbReference type="Proteomes" id="UP000279833">
    <property type="component" value="Unassembled WGS sequence"/>
</dbReference>
<evidence type="ECO:0000313" key="2">
    <source>
        <dbReference type="Proteomes" id="UP000279833"/>
    </source>
</evidence>
<reference evidence="3" key="1">
    <citation type="submission" date="2016-06" db="UniProtKB">
        <authorList>
            <consortium name="WormBaseParasite"/>
        </authorList>
    </citation>
    <scope>IDENTIFICATION</scope>
</reference>
<reference evidence="1 2" key="2">
    <citation type="submission" date="2018-11" db="EMBL/GenBank/DDBJ databases">
        <authorList>
            <consortium name="Pathogen Informatics"/>
        </authorList>
    </citation>
    <scope>NUCLEOTIDE SEQUENCE [LARGE SCALE GENOMIC DNA]</scope>
    <source>
        <strain evidence="1">Dakar</strain>
        <strain evidence="2">Dakar, Senegal</strain>
    </source>
</reference>
<dbReference type="AlphaFoldDB" id="A0A183JE47"/>
<dbReference type="WBParaSite" id="SCUD_0000095901-mRNA-1">
    <property type="protein sequence ID" value="SCUD_0000095901-mRNA-1"/>
    <property type="gene ID" value="SCUD_0000095901"/>
</dbReference>
<proteinExistence type="predicted"/>
<gene>
    <name evidence="1" type="ORF">SCUD_LOCUS960</name>
</gene>
<accession>A0A183JE47</accession>
<evidence type="ECO:0000313" key="3">
    <source>
        <dbReference type="WBParaSite" id="SCUD_0000095901-mRNA-1"/>
    </source>
</evidence>
<name>A0A183JE47_9TREM</name>
<keyword evidence="2" id="KW-1185">Reference proteome</keyword>
<evidence type="ECO:0000313" key="1">
    <source>
        <dbReference type="EMBL" id="VDO64773.1"/>
    </source>
</evidence>
<dbReference type="EMBL" id="UZAK01000717">
    <property type="protein sequence ID" value="VDO64773.1"/>
    <property type="molecule type" value="Genomic_DNA"/>
</dbReference>